<organism evidence="1">
    <name type="scientific">Hexamita inflata</name>
    <dbReference type="NCBI Taxonomy" id="28002"/>
    <lineage>
        <taxon>Eukaryota</taxon>
        <taxon>Metamonada</taxon>
        <taxon>Diplomonadida</taxon>
        <taxon>Hexamitidae</taxon>
        <taxon>Hexamitinae</taxon>
        <taxon>Hexamita</taxon>
    </lineage>
</organism>
<sequence>MKFVKSRFRQYKINKSKAFKKRFEKSSQRIVVEVKDVKKAMSALESQLQMKRKKFLIGAEIYRGESYNRPLFKYDKFLRYQFEFYYYNSNPQSFIIQAHEEYVDKIKIFFEQYNNPGEKVVPKLKQIKTTVISGVNTIKLIEEKLSVKREVFMHKKPSITTTKAGMEVLSFWAYNEYYERINQFINECTLKESPKHKQKKWAFKDQK</sequence>
<keyword evidence="5" id="KW-1185">Reference proteome</keyword>
<evidence type="ECO:0000313" key="5">
    <source>
        <dbReference type="Proteomes" id="UP001642409"/>
    </source>
</evidence>
<dbReference type="AlphaFoldDB" id="A0AA86NCL0"/>
<evidence type="ECO:0000313" key="2">
    <source>
        <dbReference type="EMBL" id="CAI9917236.1"/>
    </source>
</evidence>
<proteinExistence type="predicted"/>
<evidence type="ECO:0000313" key="4">
    <source>
        <dbReference type="EMBL" id="CAL6057439.1"/>
    </source>
</evidence>
<dbReference type="EMBL" id="CAXDID020000214">
    <property type="protein sequence ID" value="CAL6057411.1"/>
    <property type="molecule type" value="Genomic_DNA"/>
</dbReference>
<evidence type="ECO:0000313" key="3">
    <source>
        <dbReference type="EMBL" id="CAL6057411.1"/>
    </source>
</evidence>
<name>A0AA86NCL0_9EUKA</name>
<dbReference type="EMBL" id="CATOUU010000126">
    <property type="protein sequence ID" value="CAI9917236.1"/>
    <property type="molecule type" value="Genomic_DNA"/>
</dbReference>
<reference evidence="3 5" key="2">
    <citation type="submission" date="2024-07" db="EMBL/GenBank/DDBJ databases">
        <authorList>
            <person name="Akdeniz Z."/>
        </authorList>
    </citation>
    <scope>NUCLEOTIDE SEQUENCE [LARGE SCALE GENOMIC DNA]</scope>
</reference>
<gene>
    <name evidence="3" type="ORF">HINF_LOCUS47494</name>
    <name evidence="4" type="ORF">HINF_LOCUS47508</name>
    <name evidence="1" type="ORF">HINF_LOCUS4867</name>
    <name evidence="2" type="ORF">HINF_LOCUS4881</name>
</gene>
<dbReference type="Proteomes" id="UP001642409">
    <property type="component" value="Unassembled WGS sequence"/>
</dbReference>
<dbReference type="EMBL" id="CAXDID020000214">
    <property type="protein sequence ID" value="CAL6057439.1"/>
    <property type="molecule type" value="Genomic_DNA"/>
</dbReference>
<reference evidence="1" key="1">
    <citation type="submission" date="2023-06" db="EMBL/GenBank/DDBJ databases">
        <authorList>
            <person name="Kurt Z."/>
        </authorList>
    </citation>
    <scope>NUCLEOTIDE SEQUENCE</scope>
</reference>
<comment type="caution">
    <text evidence="1">The sequence shown here is derived from an EMBL/GenBank/DDBJ whole genome shotgun (WGS) entry which is preliminary data.</text>
</comment>
<evidence type="ECO:0000313" key="1">
    <source>
        <dbReference type="EMBL" id="CAI9917222.1"/>
    </source>
</evidence>
<dbReference type="EMBL" id="CATOUU010000126">
    <property type="protein sequence ID" value="CAI9917222.1"/>
    <property type="molecule type" value="Genomic_DNA"/>
</dbReference>
<accession>A0AA86NCL0</accession>
<protein>
    <submittedName>
        <fullName evidence="3">Hypothetical_protein</fullName>
    </submittedName>
</protein>